<comment type="caution">
    <text evidence="2">The sequence shown here is derived from an EMBL/GenBank/DDBJ whole genome shotgun (WGS) entry which is preliminary data.</text>
</comment>
<name>A0A5R9QDB1_9GAMM</name>
<dbReference type="AlphaFoldDB" id="A0A5R9QDB1"/>
<protein>
    <submittedName>
        <fullName evidence="2">Uncharacterized protein</fullName>
    </submittedName>
</protein>
<dbReference type="RefSeq" id="WP_138411904.1">
    <property type="nucleotide sequence ID" value="NZ_QLAG01000014.1"/>
</dbReference>
<keyword evidence="1" id="KW-0812">Transmembrane</keyword>
<keyword evidence="1" id="KW-1133">Transmembrane helix</keyword>
<keyword evidence="3" id="KW-1185">Reference proteome</keyword>
<keyword evidence="1" id="KW-0472">Membrane</keyword>
<dbReference type="Proteomes" id="UP000306753">
    <property type="component" value="Unassembled WGS sequence"/>
</dbReference>
<reference evidence="2 3" key="1">
    <citation type="journal article" date="2017" name="Eur. J. Clin. Microbiol. Infect. Dis.">
        <title>Uncommonly isolated clinical Pseudomonas: identification and phylogenetic assignation.</title>
        <authorList>
            <person name="Mulet M."/>
            <person name="Gomila M."/>
            <person name="Ramirez A."/>
            <person name="Cardew S."/>
            <person name="Moore E.R."/>
            <person name="Lalucat J."/>
            <person name="Garcia-Valdes E."/>
        </authorList>
    </citation>
    <scope>NUCLEOTIDE SEQUENCE [LARGE SCALE GENOMIC DNA]</scope>
    <source>
        <strain evidence="2 3">SD129</strain>
    </source>
</reference>
<proteinExistence type="predicted"/>
<gene>
    <name evidence="2" type="ORF">DN820_12590</name>
</gene>
<evidence type="ECO:0000313" key="2">
    <source>
        <dbReference type="EMBL" id="TLX63109.1"/>
    </source>
</evidence>
<accession>A0A5R9QDB1</accession>
<feature type="transmembrane region" description="Helical" evidence="1">
    <location>
        <begin position="28"/>
        <end position="47"/>
    </location>
</feature>
<sequence length="220" mass="25726">MDDKLESLSLMKLLIDSDFRLTLEVSPWVLVLVFAVLVAVLVIRLVLSRIGIADYEIDEAELGIGDQKIKLRPNVVDKQIAYKVWVELSTRKIGLPIELDNDVISEVYDSWFSFFSVTRELIKDVPVSKFQRKETEMIIRLSIDVLNYGLRPHLTQWQARYRRWYEHELGVSGNHDIEPQALQKKYPRYEELSADLLAVNKRLIGYRSRMYRIISSVEKI</sequence>
<organism evidence="2 3">
    <name type="scientific">Stutzerimonas nosocomialis</name>
    <dbReference type="NCBI Taxonomy" id="1056496"/>
    <lineage>
        <taxon>Bacteria</taxon>
        <taxon>Pseudomonadati</taxon>
        <taxon>Pseudomonadota</taxon>
        <taxon>Gammaproteobacteria</taxon>
        <taxon>Pseudomonadales</taxon>
        <taxon>Pseudomonadaceae</taxon>
        <taxon>Stutzerimonas</taxon>
    </lineage>
</organism>
<evidence type="ECO:0000256" key="1">
    <source>
        <dbReference type="SAM" id="Phobius"/>
    </source>
</evidence>
<evidence type="ECO:0000313" key="3">
    <source>
        <dbReference type="Proteomes" id="UP000306753"/>
    </source>
</evidence>
<dbReference type="EMBL" id="QLAG01000014">
    <property type="protein sequence ID" value="TLX63109.1"/>
    <property type="molecule type" value="Genomic_DNA"/>
</dbReference>